<protein>
    <recommendedName>
        <fullName evidence="10">Tectonic domain-containing protein</fullName>
    </recommendedName>
</protein>
<dbReference type="InterPro" id="IPR040354">
    <property type="entry name" value="TCTN1-3"/>
</dbReference>
<dbReference type="Proteomes" id="UP000828390">
    <property type="component" value="Unassembled WGS sequence"/>
</dbReference>
<dbReference type="Pfam" id="PF25752">
    <property type="entry name" value="DUF1619_N"/>
    <property type="match status" value="1"/>
</dbReference>
<evidence type="ECO:0000256" key="2">
    <source>
        <dbReference type="ARBA" id="ARBA00022729"/>
    </source>
</evidence>
<evidence type="ECO:0008006" key="10">
    <source>
        <dbReference type="Google" id="ProtNLM"/>
    </source>
</evidence>
<comment type="caution">
    <text evidence="8">The sequence shown here is derived from an EMBL/GenBank/DDBJ whole genome shotgun (WGS) entry which is preliminary data.</text>
</comment>
<keyword evidence="9" id="KW-1185">Reference proteome</keyword>
<keyword evidence="4" id="KW-0325">Glycoprotein</keyword>
<comment type="similarity">
    <text evidence="1">Belongs to the tectonic family.</text>
</comment>
<evidence type="ECO:0000259" key="7">
    <source>
        <dbReference type="Pfam" id="PF25752"/>
    </source>
</evidence>
<dbReference type="Pfam" id="PF07773">
    <property type="entry name" value="TCTN_DUF1619"/>
    <property type="match status" value="1"/>
</dbReference>
<feature type="signal peptide" evidence="5">
    <location>
        <begin position="1"/>
        <end position="17"/>
    </location>
</feature>
<proteinExistence type="inferred from homology"/>
<keyword evidence="2 5" id="KW-0732">Signal</keyword>
<gene>
    <name evidence="8" type="ORF">DPMN_008664</name>
</gene>
<dbReference type="AlphaFoldDB" id="A0A9D4MYI0"/>
<evidence type="ECO:0000256" key="1">
    <source>
        <dbReference type="ARBA" id="ARBA00007633"/>
    </source>
</evidence>
<dbReference type="EMBL" id="JAIWYP010000001">
    <property type="protein sequence ID" value="KAH3884678.1"/>
    <property type="molecule type" value="Genomic_DNA"/>
</dbReference>
<evidence type="ECO:0000256" key="3">
    <source>
        <dbReference type="ARBA" id="ARBA00022794"/>
    </source>
</evidence>
<keyword evidence="3" id="KW-0970">Cilium biogenesis/degradation</keyword>
<feature type="domain" description="Tectonic-1-3" evidence="6">
    <location>
        <begin position="151"/>
        <end position="375"/>
    </location>
</feature>
<evidence type="ECO:0000313" key="9">
    <source>
        <dbReference type="Proteomes" id="UP000828390"/>
    </source>
</evidence>
<evidence type="ECO:0000256" key="5">
    <source>
        <dbReference type="SAM" id="SignalP"/>
    </source>
</evidence>
<dbReference type="PANTHER" id="PTHR14611">
    <property type="entry name" value="TECTONIC FAMILY MEMBER"/>
    <property type="match status" value="1"/>
</dbReference>
<evidence type="ECO:0000256" key="4">
    <source>
        <dbReference type="ARBA" id="ARBA00023180"/>
    </source>
</evidence>
<evidence type="ECO:0000259" key="6">
    <source>
        <dbReference type="Pfam" id="PF07773"/>
    </source>
</evidence>
<sequence length="498" mass="54784">MLVLKIVSFYLIAQISAQDSAETVVANAAFEDIAPCPCDLSQGSCDVSCCCDNDCSANEKQTFVSCIPYLAGGQEPQTQQYRCSSTHHQKEDWFPFLCVEFEYNAFLGYFYEWQYKLGNNTQAFLDRLSTVFYFSYREQDARAIVDPNTTVYKFGASVKTRRQSASRIGTLSLPQQVLTGQCLDTAPVRYLKNLDHSCTVRMSVDLCSATSVLSQLYYVQSSTFTSFFSVVEDYSGITVAQTNVVYKCVTNENDLNRYLMSMTPLTVDSSQPSNLQIDPACVGDCGEDLCVNLTRSDPVVPQTVIGNCASQSPQAPTVNAGVCANAVIDVQYNAYWIGNKIAKFDAVIIVANISINNILGSPNVLTQNFKVDFIHNSTNATGEVSDNFYNITDASYTRSGKVGYEKGRGLYSGSAVYNTSTSPRQFLFVNSNGSRQMAVYGPGPDGLCENAGRRNIKFGEDITTACKLQLSIANMSDCTVLRYMQLSIANMSDCTVLR</sequence>
<dbReference type="InterPro" id="IPR011677">
    <property type="entry name" value="TCTN1-3_dom"/>
</dbReference>
<feature type="domain" description="Tectonic-1-3 N-terminal" evidence="7">
    <location>
        <begin position="20"/>
        <end position="113"/>
    </location>
</feature>
<dbReference type="PANTHER" id="PTHR14611:SF6">
    <property type="entry name" value="TECTONIC-2"/>
    <property type="match status" value="1"/>
</dbReference>
<organism evidence="8 9">
    <name type="scientific">Dreissena polymorpha</name>
    <name type="common">Zebra mussel</name>
    <name type="synonym">Mytilus polymorpha</name>
    <dbReference type="NCBI Taxonomy" id="45954"/>
    <lineage>
        <taxon>Eukaryota</taxon>
        <taxon>Metazoa</taxon>
        <taxon>Spiralia</taxon>
        <taxon>Lophotrochozoa</taxon>
        <taxon>Mollusca</taxon>
        <taxon>Bivalvia</taxon>
        <taxon>Autobranchia</taxon>
        <taxon>Heteroconchia</taxon>
        <taxon>Euheterodonta</taxon>
        <taxon>Imparidentia</taxon>
        <taxon>Neoheterodontei</taxon>
        <taxon>Myida</taxon>
        <taxon>Dreissenoidea</taxon>
        <taxon>Dreissenidae</taxon>
        <taxon>Dreissena</taxon>
    </lineage>
</organism>
<dbReference type="GO" id="GO:0060271">
    <property type="term" value="P:cilium assembly"/>
    <property type="evidence" value="ECO:0007669"/>
    <property type="project" value="TreeGrafter"/>
</dbReference>
<dbReference type="InterPro" id="IPR057724">
    <property type="entry name" value="TCTN1-3_N"/>
</dbReference>
<feature type="chain" id="PRO_5039029761" description="Tectonic domain-containing protein" evidence="5">
    <location>
        <begin position="18"/>
        <end position="498"/>
    </location>
</feature>
<name>A0A9D4MYI0_DREPO</name>
<evidence type="ECO:0000313" key="8">
    <source>
        <dbReference type="EMBL" id="KAH3884678.1"/>
    </source>
</evidence>
<accession>A0A9D4MYI0</accession>
<reference evidence="8" key="1">
    <citation type="journal article" date="2019" name="bioRxiv">
        <title>The Genome of the Zebra Mussel, Dreissena polymorpha: A Resource for Invasive Species Research.</title>
        <authorList>
            <person name="McCartney M.A."/>
            <person name="Auch B."/>
            <person name="Kono T."/>
            <person name="Mallez S."/>
            <person name="Zhang Y."/>
            <person name="Obille A."/>
            <person name="Becker A."/>
            <person name="Abrahante J.E."/>
            <person name="Garbe J."/>
            <person name="Badalamenti J.P."/>
            <person name="Herman A."/>
            <person name="Mangelson H."/>
            <person name="Liachko I."/>
            <person name="Sullivan S."/>
            <person name="Sone E.D."/>
            <person name="Koren S."/>
            <person name="Silverstein K.A.T."/>
            <person name="Beckman K.B."/>
            <person name="Gohl D.M."/>
        </authorList>
    </citation>
    <scope>NUCLEOTIDE SEQUENCE</scope>
    <source>
        <strain evidence="8">Duluth1</strain>
        <tissue evidence="8">Whole animal</tissue>
    </source>
</reference>
<reference evidence="8" key="2">
    <citation type="submission" date="2020-11" db="EMBL/GenBank/DDBJ databases">
        <authorList>
            <person name="McCartney M.A."/>
            <person name="Auch B."/>
            <person name="Kono T."/>
            <person name="Mallez S."/>
            <person name="Becker A."/>
            <person name="Gohl D.M."/>
            <person name="Silverstein K.A.T."/>
            <person name="Koren S."/>
            <person name="Bechman K.B."/>
            <person name="Herman A."/>
            <person name="Abrahante J.E."/>
            <person name="Garbe J."/>
        </authorList>
    </citation>
    <scope>NUCLEOTIDE SEQUENCE</scope>
    <source>
        <strain evidence="8">Duluth1</strain>
        <tissue evidence="8">Whole animal</tissue>
    </source>
</reference>